<evidence type="ECO:0000256" key="3">
    <source>
        <dbReference type="ARBA" id="ARBA00022729"/>
    </source>
</evidence>
<dbReference type="SUPFAM" id="SSF53850">
    <property type="entry name" value="Periplasmic binding protein-like II"/>
    <property type="match status" value="1"/>
</dbReference>
<name>S2WLB2_9ACTN</name>
<proteinExistence type="inferred from homology"/>
<protein>
    <submittedName>
        <fullName evidence="6">Molybdate ABC transporter, periplasmic molybdate-binding protein</fullName>
    </submittedName>
</protein>
<gene>
    <name evidence="6" type="ORF">HMPREF9306_00977</name>
</gene>
<dbReference type="PANTHER" id="PTHR30632:SF0">
    <property type="entry name" value="SULFATE-BINDING PROTEIN"/>
    <property type="match status" value="1"/>
</dbReference>
<feature type="binding site" evidence="4">
    <location>
        <position position="179"/>
    </location>
    <ligand>
        <name>molybdate</name>
        <dbReference type="ChEBI" id="CHEBI:36264"/>
    </ligand>
</feature>
<keyword evidence="7" id="KW-1185">Reference proteome</keyword>
<reference evidence="6 7" key="1">
    <citation type="submission" date="2013-04" db="EMBL/GenBank/DDBJ databases">
        <title>The Genome Sequence of Propionimicrobium lymphophilum ACS-093-V-SCH5.</title>
        <authorList>
            <consortium name="The Broad Institute Genomics Platform"/>
            <person name="Earl A."/>
            <person name="Ward D."/>
            <person name="Feldgarden M."/>
            <person name="Gevers D."/>
            <person name="Saerens B."/>
            <person name="Vaneechoutte M."/>
            <person name="Walker B."/>
            <person name="Young S."/>
            <person name="Zeng Q."/>
            <person name="Gargeya S."/>
            <person name="Fitzgerald M."/>
            <person name="Haas B."/>
            <person name="Abouelleil A."/>
            <person name="Allen A.W."/>
            <person name="Alvarado L."/>
            <person name="Arachchi H.M."/>
            <person name="Berlin A.M."/>
            <person name="Chapman S.B."/>
            <person name="Gainer-Dewar J."/>
            <person name="Goldberg J."/>
            <person name="Griggs A."/>
            <person name="Gujja S."/>
            <person name="Hansen M."/>
            <person name="Howarth C."/>
            <person name="Imamovic A."/>
            <person name="Ireland A."/>
            <person name="Larimer J."/>
            <person name="McCowan C."/>
            <person name="Murphy C."/>
            <person name="Pearson M."/>
            <person name="Poon T.W."/>
            <person name="Priest M."/>
            <person name="Roberts A."/>
            <person name="Saif S."/>
            <person name="Shea T."/>
            <person name="Sisk P."/>
            <person name="Sykes S."/>
            <person name="Wortman J."/>
            <person name="Nusbaum C."/>
            <person name="Birren B."/>
        </authorList>
    </citation>
    <scope>NUCLEOTIDE SEQUENCE [LARGE SCALE GENOMIC DNA]</scope>
    <source>
        <strain evidence="6 7">ACS-093-V-SCH5</strain>
    </source>
</reference>
<accession>S2WLB2</accession>
<feature type="binding site" evidence="4">
    <location>
        <position position="48"/>
    </location>
    <ligand>
        <name>molybdate</name>
        <dbReference type="ChEBI" id="CHEBI:36264"/>
    </ligand>
</feature>
<evidence type="ECO:0000313" key="7">
    <source>
        <dbReference type="Proteomes" id="UP000014417"/>
    </source>
</evidence>
<dbReference type="PROSITE" id="PS51257">
    <property type="entry name" value="PROKAR_LIPOPROTEIN"/>
    <property type="match status" value="1"/>
</dbReference>
<dbReference type="GO" id="GO:0015689">
    <property type="term" value="P:molybdate ion transport"/>
    <property type="evidence" value="ECO:0007669"/>
    <property type="project" value="InterPro"/>
</dbReference>
<evidence type="ECO:0000256" key="5">
    <source>
        <dbReference type="SAM" id="SignalP"/>
    </source>
</evidence>
<keyword evidence="3 5" id="KW-0732">Signal</keyword>
<sequence>MKRLLALISALLLSLTLASCSNGENIETSESASTSENLGSVTVFAAASLRDALQELNEEVFLKDHPGTKVTFNFDGSQNLVSGINQGQPADILLTADQKNMTKAIKNGDVESDVSYATNTMVMVTPADNPADVKEFTTGGLAGKKLVICAPDVPCGNATKKLAEQNGVELNPVSEEQNVKDVQAKITTGEGDVGLIYKTDAMNAGDKVQVIEIHGADKVVNDYRIAVVKNASNKDGAQAFMDAVLSDAGQRILAKYGFTPPTSN</sequence>
<comment type="caution">
    <text evidence="6">The sequence shown here is derived from an EMBL/GenBank/DDBJ whole genome shotgun (WGS) entry which is preliminary data.</text>
</comment>
<dbReference type="RefSeq" id="WP_016455811.1">
    <property type="nucleotide sequence ID" value="NZ_KE150269.1"/>
</dbReference>
<dbReference type="EMBL" id="AGZR01000005">
    <property type="protein sequence ID" value="EPD33437.1"/>
    <property type="molecule type" value="Genomic_DNA"/>
</dbReference>
<evidence type="ECO:0000256" key="4">
    <source>
        <dbReference type="PIRSR" id="PIRSR004846-1"/>
    </source>
</evidence>
<feature type="signal peptide" evidence="5">
    <location>
        <begin position="1"/>
        <end position="23"/>
    </location>
</feature>
<dbReference type="PIRSF" id="PIRSF004846">
    <property type="entry name" value="ModA"/>
    <property type="match status" value="1"/>
</dbReference>
<dbReference type="HOGENOM" id="CLU_065520_0_1_11"/>
<comment type="similarity">
    <text evidence="1">Belongs to the bacterial solute-binding protein ModA family.</text>
</comment>
<dbReference type="InterPro" id="IPR005950">
    <property type="entry name" value="ModA"/>
</dbReference>
<dbReference type="Pfam" id="PF13531">
    <property type="entry name" value="SBP_bac_11"/>
    <property type="match status" value="1"/>
</dbReference>
<dbReference type="Proteomes" id="UP000014417">
    <property type="component" value="Unassembled WGS sequence"/>
</dbReference>
<dbReference type="STRING" id="883161.HMPREF9306_00977"/>
<feature type="chain" id="PRO_5004502061" evidence="5">
    <location>
        <begin position="24"/>
        <end position="264"/>
    </location>
</feature>
<evidence type="ECO:0000256" key="2">
    <source>
        <dbReference type="ARBA" id="ARBA00022723"/>
    </source>
</evidence>
<feature type="binding site" evidence="4">
    <location>
        <position position="77"/>
    </location>
    <ligand>
        <name>molybdate</name>
        <dbReference type="ChEBI" id="CHEBI:36264"/>
    </ligand>
</feature>
<feature type="binding site" evidence="4">
    <location>
        <position position="197"/>
    </location>
    <ligand>
        <name>molybdate</name>
        <dbReference type="ChEBI" id="CHEBI:36264"/>
    </ligand>
</feature>
<dbReference type="Gene3D" id="3.40.190.10">
    <property type="entry name" value="Periplasmic binding protein-like II"/>
    <property type="match status" value="2"/>
</dbReference>
<dbReference type="NCBIfam" id="TIGR01256">
    <property type="entry name" value="modA"/>
    <property type="match status" value="1"/>
</dbReference>
<organism evidence="6 7">
    <name type="scientific">Propionimicrobium lymphophilum ACS-093-V-SCH5</name>
    <dbReference type="NCBI Taxonomy" id="883161"/>
    <lineage>
        <taxon>Bacteria</taxon>
        <taxon>Bacillati</taxon>
        <taxon>Actinomycetota</taxon>
        <taxon>Actinomycetes</taxon>
        <taxon>Propionibacteriales</taxon>
        <taxon>Propionibacteriaceae</taxon>
        <taxon>Propionimicrobium</taxon>
    </lineage>
</organism>
<keyword evidence="2 4" id="KW-0479">Metal-binding</keyword>
<dbReference type="OrthoDB" id="9785015at2"/>
<dbReference type="GO" id="GO:0046872">
    <property type="term" value="F:metal ion binding"/>
    <property type="evidence" value="ECO:0007669"/>
    <property type="project" value="UniProtKB-KW"/>
</dbReference>
<dbReference type="InterPro" id="IPR050682">
    <property type="entry name" value="ModA/WtpA"/>
</dbReference>
<dbReference type="AlphaFoldDB" id="S2WLB2"/>
<keyword evidence="4" id="KW-0500">Molybdenum</keyword>
<dbReference type="PANTHER" id="PTHR30632">
    <property type="entry name" value="MOLYBDATE-BINDING PERIPLASMIC PROTEIN"/>
    <property type="match status" value="1"/>
</dbReference>
<evidence type="ECO:0000313" key="6">
    <source>
        <dbReference type="EMBL" id="EPD33437.1"/>
    </source>
</evidence>
<dbReference type="PATRIC" id="fig|883161.3.peg.975"/>
<dbReference type="GO" id="GO:0030973">
    <property type="term" value="F:molybdate ion binding"/>
    <property type="evidence" value="ECO:0007669"/>
    <property type="project" value="TreeGrafter"/>
</dbReference>
<evidence type="ECO:0000256" key="1">
    <source>
        <dbReference type="ARBA" id="ARBA00009175"/>
    </source>
</evidence>